<dbReference type="Pfam" id="PF05721">
    <property type="entry name" value="PhyH"/>
    <property type="match status" value="1"/>
</dbReference>
<proteinExistence type="predicted"/>
<feature type="region of interest" description="Disordered" evidence="1">
    <location>
        <begin position="124"/>
        <end position="146"/>
    </location>
</feature>
<name>A0A9P4NRL4_9PEZI</name>
<dbReference type="InterPro" id="IPR008775">
    <property type="entry name" value="Phytyl_CoA_dOase-like"/>
</dbReference>
<organism evidence="2 3">
    <name type="scientific">Tothia fuscella</name>
    <dbReference type="NCBI Taxonomy" id="1048955"/>
    <lineage>
        <taxon>Eukaryota</taxon>
        <taxon>Fungi</taxon>
        <taxon>Dikarya</taxon>
        <taxon>Ascomycota</taxon>
        <taxon>Pezizomycotina</taxon>
        <taxon>Dothideomycetes</taxon>
        <taxon>Pleosporomycetidae</taxon>
        <taxon>Venturiales</taxon>
        <taxon>Cylindrosympodiaceae</taxon>
        <taxon>Tothia</taxon>
    </lineage>
</organism>
<evidence type="ECO:0008006" key="4">
    <source>
        <dbReference type="Google" id="ProtNLM"/>
    </source>
</evidence>
<sequence length="317" mass="35491">MTAAASLVLPSTPVSIKVSTDEINALSLKNLEIATRAIHRYGLVVIENAIKPEALDHLNKKMIEDAYHLQAKKDSPFNYNRGNIQQEPPLTKEYWDGMIYTHPIVSQGTSSVLGPFPRLNFISGNTALPPNPGSSSTSQLTHSDSDFDHPDCPLALVVNVPLVTMTPKNGSTEIWLGTQCYDVSVQEGANSDRASGRIKTEILEERRKIRAPCQPIIPRGSIIIRDQRQWHNGRPNLTKIPRVMLAFIHFTPWYRNTMQIEFADELGPELSREKKQLQIQSTLIPESEVLRSYLNRPYGNAYDFGQEDTVDGIFAGN</sequence>
<dbReference type="EMBL" id="MU007042">
    <property type="protein sequence ID" value="KAF2430034.1"/>
    <property type="molecule type" value="Genomic_DNA"/>
</dbReference>
<reference evidence="2" key="1">
    <citation type="journal article" date="2020" name="Stud. Mycol.">
        <title>101 Dothideomycetes genomes: a test case for predicting lifestyles and emergence of pathogens.</title>
        <authorList>
            <person name="Haridas S."/>
            <person name="Albert R."/>
            <person name="Binder M."/>
            <person name="Bloem J."/>
            <person name="Labutti K."/>
            <person name="Salamov A."/>
            <person name="Andreopoulos B."/>
            <person name="Baker S."/>
            <person name="Barry K."/>
            <person name="Bills G."/>
            <person name="Bluhm B."/>
            <person name="Cannon C."/>
            <person name="Castanera R."/>
            <person name="Culley D."/>
            <person name="Daum C."/>
            <person name="Ezra D."/>
            <person name="Gonzalez J."/>
            <person name="Henrissat B."/>
            <person name="Kuo A."/>
            <person name="Liang C."/>
            <person name="Lipzen A."/>
            <person name="Lutzoni F."/>
            <person name="Magnuson J."/>
            <person name="Mondo S."/>
            <person name="Nolan M."/>
            <person name="Ohm R."/>
            <person name="Pangilinan J."/>
            <person name="Park H.-J."/>
            <person name="Ramirez L."/>
            <person name="Alfaro M."/>
            <person name="Sun H."/>
            <person name="Tritt A."/>
            <person name="Yoshinaga Y."/>
            <person name="Zwiers L.-H."/>
            <person name="Turgeon B."/>
            <person name="Goodwin S."/>
            <person name="Spatafora J."/>
            <person name="Crous P."/>
            <person name="Grigoriev I."/>
        </authorList>
    </citation>
    <scope>NUCLEOTIDE SEQUENCE</scope>
    <source>
        <strain evidence="2">CBS 130266</strain>
    </source>
</reference>
<evidence type="ECO:0000313" key="3">
    <source>
        <dbReference type="Proteomes" id="UP000800235"/>
    </source>
</evidence>
<dbReference type="PANTHER" id="PTHR37563">
    <property type="entry name" value="PHYTANOYL-COA DIOXYGENASE FAMILY PROTEIN (AFU_ORTHOLOGUE AFUA_2G03330)"/>
    <property type="match status" value="1"/>
</dbReference>
<accession>A0A9P4NRL4</accession>
<dbReference type="AlphaFoldDB" id="A0A9P4NRL4"/>
<protein>
    <recommendedName>
        <fullName evidence="4">Phytanoyl-CoA dioxygenase</fullName>
    </recommendedName>
</protein>
<dbReference type="PANTHER" id="PTHR37563:SF2">
    <property type="entry name" value="PHYTANOYL-COA DIOXYGENASE FAMILY PROTEIN (AFU_ORTHOLOGUE AFUA_2G03330)"/>
    <property type="match status" value="1"/>
</dbReference>
<dbReference type="OrthoDB" id="407832at2759"/>
<keyword evidence="3" id="KW-1185">Reference proteome</keyword>
<gene>
    <name evidence="2" type="ORF">EJ08DRAFT_589763</name>
</gene>
<comment type="caution">
    <text evidence="2">The sequence shown here is derived from an EMBL/GenBank/DDBJ whole genome shotgun (WGS) entry which is preliminary data.</text>
</comment>
<dbReference type="InterPro" id="IPR051961">
    <property type="entry name" value="Fungal_Metabolite_Diox"/>
</dbReference>
<evidence type="ECO:0000313" key="2">
    <source>
        <dbReference type="EMBL" id="KAF2430034.1"/>
    </source>
</evidence>
<dbReference type="Proteomes" id="UP000800235">
    <property type="component" value="Unassembled WGS sequence"/>
</dbReference>
<dbReference type="Gene3D" id="2.60.120.620">
    <property type="entry name" value="q2cbj1_9rhob like domain"/>
    <property type="match status" value="1"/>
</dbReference>
<evidence type="ECO:0000256" key="1">
    <source>
        <dbReference type="SAM" id="MobiDB-lite"/>
    </source>
</evidence>
<dbReference type="SUPFAM" id="SSF51197">
    <property type="entry name" value="Clavaminate synthase-like"/>
    <property type="match status" value="1"/>
</dbReference>